<sequence>MTVAEKFRRTGAFVVDILIAKMFAQVLLSGLMFFMHQVLSGMDISLSLNDDKALPLMLGLIILAMITFIGVYAAYCLICFKLLGLTLGKYLLSVKEAYSQVSLRAYSRKELIKITLTVASLGVYPVYAGLQFYLFNKTPYHELT</sequence>
<gene>
    <name evidence="2" type="ORF">GCM10007938_17340</name>
</gene>
<keyword evidence="1" id="KW-0472">Membrane</keyword>
<feature type="transmembrane region" description="Helical" evidence="1">
    <location>
        <begin position="114"/>
        <end position="135"/>
    </location>
</feature>
<evidence type="ECO:0000313" key="2">
    <source>
        <dbReference type="EMBL" id="GLT17956.1"/>
    </source>
</evidence>
<feature type="transmembrane region" description="Helical" evidence="1">
    <location>
        <begin position="56"/>
        <end position="80"/>
    </location>
</feature>
<protein>
    <recommendedName>
        <fullName evidence="4">RDD domain-containing protein</fullName>
    </recommendedName>
</protein>
<keyword evidence="3" id="KW-1185">Reference proteome</keyword>
<proteinExistence type="predicted"/>
<feature type="transmembrane region" description="Helical" evidence="1">
    <location>
        <begin position="12"/>
        <end position="36"/>
    </location>
</feature>
<evidence type="ECO:0000256" key="1">
    <source>
        <dbReference type="SAM" id="Phobius"/>
    </source>
</evidence>
<dbReference type="Proteomes" id="UP001157138">
    <property type="component" value="Unassembled WGS sequence"/>
</dbReference>
<dbReference type="EMBL" id="BSPW01000029">
    <property type="protein sequence ID" value="GLT17956.1"/>
    <property type="molecule type" value="Genomic_DNA"/>
</dbReference>
<evidence type="ECO:0008006" key="4">
    <source>
        <dbReference type="Google" id="ProtNLM"/>
    </source>
</evidence>
<organism evidence="2 3">
    <name type="scientific">Vibrio zhanjiangensis</name>
    <dbReference type="NCBI Taxonomy" id="1046128"/>
    <lineage>
        <taxon>Bacteria</taxon>
        <taxon>Pseudomonadati</taxon>
        <taxon>Pseudomonadota</taxon>
        <taxon>Gammaproteobacteria</taxon>
        <taxon>Vibrionales</taxon>
        <taxon>Vibrionaceae</taxon>
        <taxon>Vibrio</taxon>
    </lineage>
</organism>
<accession>A0ABQ6EZ67</accession>
<keyword evidence="1" id="KW-0812">Transmembrane</keyword>
<dbReference type="RefSeq" id="WP_284191856.1">
    <property type="nucleotide sequence ID" value="NZ_BSPW01000029.1"/>
</dbReference>
<reference evidence="3" key="1">
    <citation type="journal article" date="2019" name="Int. J. Syst. Evol. Microbiol.">
        <title>The Global Catalogue of Microorganisms (GCM) 10K type strain sequencing project: providing services to taxonomists for standard genome sequencing and annotation.</title>
        <authorList>
            <consortium name="The Broad Institute Genomics Platform"/>
            <consortium name="The Broad Institute Genome Sequencing Center for Infectious Disease"/>
            <person name="Wu L."/>
            <person name="Ma J."/>
        </authorList>
    </citation>
    <scope>NUCLEOTIDE SEQUENCE [LARGE SCALE GENOMIC DNA]</scope>
    <source>
        <strain evidence="3">NBRC 108723</strain>
    </source>
</reference>
<name>A0ABQ6EZ67_9VIBR</name>
<comment type="caution">
    <text evidence="2">The sequence shown here is derived from an EMBL/GenBank/DDBJ whole genome shotgun (WGS) entry which is preliminary data.</text>
</comment>
<evidence type="ECO:0000313" key="3">
    <source>
        <dbReference type="Proteomes" id="UP001157138"/>
    </source>
</evidence>
<keyword evidence="1" id="KW-1133">Transmembrane helix</keyword>